<dbReference type="AlphaFoldDB" id="A0A1X1YAB6"/>
<protein>
    <submittedName>
        <fullName evidence="1">Uncharacterized protein</fullName>
    </submittedName>
</protein>
<sequence length="85" mass="8908">MAGTYDLDLSCSGDGWAGTFAALIVATADDFLADGPYGPVEITRDDGVTFTGELASRSGNALVLQDRASNAYHGIHVDAVLRFRA</sequence>
<dbReference type="EMBL" id="LQPG01000039">
    <property type="protein sequence ID" value="ORW08062.1"/>
    <property type="molecule type" value="Genomic_DNA"/>
</dbReference>
<reference evidence="1 2" key="1">
    <citation type="submission" date="2016-01" db="EMBL/GenBank/DDBJ databases">
        <title>The new phylogeny of the genus Mycobacterium.</title>
        <authorList>
            <person name="Tarcisio F."/>
            <person name="Conor M."/>
            <person name="Antonella G."/>
            <person name="Elisabetta G."/>
            <person name="Giulia F.S."/>
            <person name="Sara T."/>
            <person name="Anna F."/>
            <person name="Clotilde B."/>
            <person name="Roberto B."/>
            <person name="Veronica D.S."/>
            <person name="Fabio R."/>
            <person name="Monica P."/>
            <person name="Olivier J."/>
            <person name="Enrico T."/>
            <person name="Nicola S."/>
        </authorList>
    </citation>
    <scope>NUCLEOTIDE SEQUENCE [LARGE SCALE GENOMIC DNA]</scope>
    <source>
        <strain evidence="1 2">DSM 45394</strain>
    </source>
</reference>
<accession>A0A1X1YAB6</accession>
<evidence type="ECO:0000313" key="1">
    <source>
        <dbReference type="EMBL" id="ORW08062.1"/>
    </source>
</evidence>
<dbReference type="Proteomes" id="UP000193866">
    <property type="component" value="Unassembled WGS sequence"/>
</dbReference>
<organism evidence="1 2">
    <name type="scientific">Mycolicibacter longobardus</name>
    <dbReference type="NCBI Taxonomy" id="1108812"/>
    <lineage>
        <taxon>Bacteria</taxon>
        <taxon>Bacillati</taxon>
        <taxon>Actinomycetota</taxon>
        <taxon>Actinomycetes</taxon>
        <taxon>Mycobacteriales</taxon>
        <taxon>Mycobacteriaceae</taxon>
        <taxon>Mycolicibacter</taxon>
    </lineage>
</organism>
<gene>
    <name evidence="1" type="ORF">AWC16_20220</name>
</gene>
<keyword evidence="2" id="KW-1185">Reference proteome</keyword>
<evidence type="ECO:0000313" key="2">
    <source>
        <dbReference type="Proteomes" id="UP000193866"/>
    </source>
</evidence>
<proteinExistence type="predicted"/>
<name>A0A1X1YAB6_9MYCO</name>
<comment type="caution">
    <text evidence="1">The sequence shown here is derived from an EMBL/GenBank/DDBJ whole genome shotgun (WGS) entry which is preliminary data.</text>
</comment>